<accession>A0A286RID1</accession>
<organism evidence="1 2">
    <name type="scientific">Thermogutta terrifontis</name>
    <dbReference type="NCBI Taxonomy" id="1331910"/>
    <lineage>
        <taxon>Bacteria</taxon>
        <taxon>Pseudomonadati</taxon>
        <taxon>Planctomycetota</taxon>
        <taxon>Planctomycetia</taxon>
        <taxon>Pirellulales</taxon>
        <taxon>Thermoguttaceae</taxon>
        <taxon>Thermogutta</taxon>
    </lineage>
</organism>
<dbReference type="KEGG" id="ttf:THTE_3121"/>
<keyword evidence="2" id="KW-1185">Reference proteome</keyword>
<evidence type="ECO:0000313" key="2">
    <source>
        <dbReference type="Proteomes" id="UP000215086"/>
    </source>
</evidence>
<sequence>MGRQPTVWSGKPSFIPVENPSEGLKIGLNSRALVRLK</sequence>
<reference evidence="1 2" key="1">
    <citation type="journal article" name="Front. Microbiol.">
        <title>Sugar Metabolism of the First Thermophilic Planctomycete Thermogutta terrifontis: Comparative Genomic and Transcriptomic Approaches.</title>
        <authorList>
            <person name="Elcheninov A.G."/>
            <person name="Menzel P."/>
            <person name="Gudbergsdottir S.R."/>
            <person name="Slesarev A.I."/>
            <person name="Kadnikov V.V."/>
            <person name="Krogh A."/>
            <person name="Bonch-Osmolovskaya E.A."/>
            <person name="Peng X."/>
            <person name="Kublanov I.V."/>
        </authorList>
    </citation>
    <scope>NUCLEOTIDE SEQUENCE [LARGE SCALE GENOMIC DNA]</scope>
    <source>
        <strain evidence="1 2">R1</strain>
    </source>
</reference>
<evidence type="ECO:0000313" key="1">
    <source>
        <dbReference type="EMBL" id="ASV75723.1"/>
    </source>
</evidence>
<dbReference type="AlphaFoldDB" id="A0A286RID1"/>
<protein>
    <submittedName>
        <fullName evidence="1">Uncharacterized protein</fullName>
    </submittedName>
</protein>
<gene>
    <name evidence="1" type="ORF">THTE_3121</name>
</gene>
<proteinExistence type="predicted"/>
<dbReference type="EMBL" id="CP018477">
    <property type="protein sequence ID" value="ASV75723.1"/>
    <property type="molecule type" value="Genomic_DNA"/>
</dbReference>
<dbReference type="Proteomes" id="UP000215086">
    <property type="component" value="Chromosome"/>
</dbReference>
<name>A0A286RID1_9BACT</name>